<dbReference type="OrthoDB" id="361772at2759"/>
<dbReference type="EMBL" id="LT608273">
    <property type="protein sequence ID" value="SCO60046.1"/>
    <property type="molecule type" value="Genomic_DNA"/>
</dbReference>
<evidence type="ECO:0000313" key="4">
    <source>
        <dbReference type="EMBL" id="SCO61511.1"/>
    </source>
</evidence>
<dbReference type="EMBL" id="LT608145">
    <property type="protein sequence ID" value="SCM21723.1"/>
    <property type="molecule type" value="Genomic_DNA"/>
</dbReference>
<reference evidence="5 6" key="1">
    <citation type="submission" date="2016-08" db="EMBL/GenBank/DDBJ databases">
        <authorList>
            <consortium name="Pathogen Informatics"/>
        </authorList>
    </citation>
    <scope>NUCLEOTIDE SEQUENCE [LARGE SCALE GENOMIC DNA]</scope>
    <source>
        <strain evidence="2 7">NK65 ny</strain>
        <strain evidence="4 5">SP11 Antwerpcl1</strain>
        <strain evidence="3 6">SP11 RLL</strain>
    </source>
</reference>
<evidence type="ECO:0000313" key="6">
    <source>
        <dbReference type="Proteomes" id="UP000219974"/>
    </source>
</evidence>
<dbReference type="Proteomes" id="UP000516480">
    <property type="component" value="Chromosome 9"/>
</dbReference>
<dbReference type="EMBL" id="LT608257">
    <property type="protein sequence ID" value="SCO61511.1"/>
    <property type="molecule type" value="Genomic_DNA"/>
</dbReference>
<dbReference type="Proteomes" id="UP000219974">
    <property type="component" value="Chromosome 9"/>
</dbReference>
<dbReference type="VEuPathDB" id="PlasmoDB:PBANKA_0902900"/>
<gene>
    <name evidence="2" type="ORF">PBNK65NY_000174200</name>
    <name evidence="4" type="ORF">PBSP11A_000173900</name>
    <name evidence="3" type="ORF">PBSP11RLL_000174000</name>
</gene>
<dbReference type="Proteomes" id="UP000219860">
    <property type="component" value="Chromosome 9"/>
</dbReference>
<evidence type="ECO:0000313" key="3">
    <source>
        <dbReference type="EMBL" id="SCO60046.1"/>
    </source>
</evidence>
<protein>
    <recommendedName>
        <fullName evidence="8">PH domain-containing protein</fullName>
    </recommendedName>
</protein>
<evidence type="ECO:0000313" key="7">
    <source>
        <dbReference type="Proteomes" id="UP000516480"/>
    </source>
</evidence>
<accession>A0A1C6YEJ6</accession>
<evidence type="ECO:0008006" key="8">
    <source>
        <dbReference type="Google" id="ProtNLM"/>
    </source>
</evidence>
<keyword evidence="1" id="KW-0175">Coiled coil</keyword>
<sequence>MESNSAEYDALAEYRNINKKKYDDRIMKENEELEKERIQEEINEKIQNEYNYKQLQIEKDREYSMQYYNAINNINLSNNIQTNYGSIVLNNYTERLITPSNYRYQENDITQSLLNNSDQPSFFNRIRYSFFSNNNVPIFGCKKNNSSFCQRTHRGILKYRQKKGKNEFITLSAILKADTLELYKGLKLFDKIKLSEVIAPLEIFSTNSECLVANIINKDSVMLCCNTEECLKNWWIFITKQIICLNQGEMRIENDDTTIENQQYKILNNENLDDIAIDIQDNLEDLTNGMTKKKKTVT</sequence>
<evidence type="ECO:0000256" key="1">
    <source>
        <dbReference type="SAM" id="Coils"/>
    </source>
</evidence>
<evidence type="ECO:0000313" key="5">
    <source>
        <dbReference type="Proteomes" id="UP000219860"/>
    </source>
</evidence>
<proteinExistence type="predicted"/>
<evidence type="ECO:0000313" key="2">
    <source>
        <dbReference type="EMBL" id="SCM21723.1"/>
    </source>
</evidence>
<name>A0A1C6YEJ6_PLABE</name>
<dbReference type="AlphaFoldDB" id="A0A1C6YEJ6"/>
<organism evidence="2 7">
    <name type="scientific">Plasmodium berghei</name>
    <dbReference type="NCBI Taxonomy" id="5821"/>
    <lineage>
        <taxon>Eukaryota</taxon>
        <taxon>Sar</taxon>
        <taxon>Alveolata</taxon>
        <taxon>Apicomplexa</taxon>
        <taxon>Aconoidasida</taxon>
        <taxon>Haemosporida</taxon>
        <taxon>Plasmodiidae</taxon>
        <taxon>Plasmodium</taxon>
        <taxon>Plasmodium (Vinckeia)</taxon>
    </lineage>
</organism>
<feature type="coiled-coil region" evidence="1">
    <location>
        <begin position="19"/>
        <end position="48"/>
    </location>
</feature>